<evidence type="ECO:0000313" key="2">
    <source>
        <dbReference type="EMBL" id="GMI31026.1"/>
    </source>
</evidence>
<feature type="region of interest" description="Disordered" evidence="1">
    <location>
        <begin position="882"/>
        <end position="950"/>
    </location>
</feature>
<protein>
    <recommendedName>
        <fullName evidence="4">MYND-type domain-containing protein</fullName>
    </recommendedName>
</protein>
<accession>A0ABQ6MS24</accession>
<reference evidence="2 3" key="1">
    <citation type="journal article" date="2023" name="Commun. Biol.">
        <title>Genome analysis of Parmales, the sister group of diatoms, reveals the evolutionary specialization of diatoms from phago-mixotrophs to photoautotrophs.</title>
        <authorList>
            <person name="Ban H."/>
            <person name="Sato S."/>
            <person name="Yoshikawa S."/>
            <person name="Yamada K."/>
            <person name="Nakamura Y."/>
            <person name="Ichinomiya M."/>
            <person name="Sato N."/>
            <person name="Blanc-Mathieu R."/>
            <person name="Endo H."/>
            <person name="Kuwata A."/>
            <person name="Ogata H."/>
        </authorList>
    </citation>
    <scope>NUCLEOTIDE SEQUENCE [LARGE SCALE GENOMIC DNA]</scope>
</reference>
<gene>
    <name evidence="2" type="ORF">TeGR_g8321</name>
</gene>
<keyword evidence="3" id="KW-1185">Reference proteome</keyword>
<feature type="compositionally biased region" description="Acidic residues" evidence="1">
    <location>
        <begin position="895"/>
        <end position="934"/>
    </location>
</feature>
<dbReference type="EMBL" id="BRYB01001682">
    <property type="protein sequence ID" value="GMI31026.1"/>
    <property type="molecule type" value="Genomic_DNA"/>
</dbReference>
<feature type="region of interest" description="Disordered" evidence="1">
    <location>
        <begin position="962"/>
        <end position="995"/>
    </location>
</feature>
<evidence type="ECO:0000256" key="1">
    <source>
        <dbReference type="SAM" id="MobiDB-lite"/>
    </source>
</evidence>
<evidence type="ECO:0008006" key="4">
    <source>
        <dbReference type="Google" id="ProtNLM"/>
    </source>
</evidence>
<comment type="caution">
    <text evidence="2">The sequence shown here is derived from an EMBL/GenBank/DDBJ whole genome shotgun (WGS) entry which is preliminary data.</text>
</comment>
<sequence length="995" mass="109669">MSSFTFNFMKAKPSPSPPAAAPVYEFVPSASDALAESEHDPSMVSTVTTLGPAYEACCLAAGAPASSPVAYSTPMAGVRSLLGSSPLETPQLVESAVQYLKSRRAPHRPSLVFPYDPKLLCFLKIPGKDDDDHPSDQPSLSDENEGRRSEVLSLMLFGTGKCVAENPVEGGEGVFEIFLAAGWEPLAIMQGGGGTFEILDSGGCLPSYSSELPHDEEVLGEPLKSALSWRDWPALVSLLRWYLGEVGSKDYEIAANLLILLGELDAFRDPLCLAETLLAIVDEFPFHNSHCVENPTEEDKIRMKTEEPPDHECYEVDFFFDALGIALCGGIQDVLKPGEPPRSRSPDAPPLFTREHYIVVHACLRMELEELSGATSELDENLEQFTGGKFEVRDRLNLEKRTGIKAKTTQEKLQWKKKLLKRDLAFQHGFKTSQMKSQLLETIIDSVGHLAIQGLWNHVPSHPRRFAHCSYSEAYKDLKLAVADYADPSTNEQWKWCMTALNAIGEDVVRRCPPHGDDTDLLGVSFANAIVTSHSFYDRQLSYAATAPAPAPAPDLPPHVPKQTKLGPFFVYRFADSIKNATNQRQHSPLRRMSAPARALTDRAVDLVRLLYLRDLVGVELTLGWADFLLYMDRVPSPFDPLVLQHDINYSEKSIEDQGFRLLDTGTSTAETVLFEGFAKDEEGDYLLEGELLTEYELRVGWAAIPGAGAHRDDWDLNYVIAPMYDYALLLLNAELAKPWTRFSHWSFSESFRDAVLALFLVGYRCYMPPEVTQQIVEFLPRSFFVASDAVCSQLQCQFEHYVNRLQGSRTDGDKGDRGGAFKGKGDGVVPCACGLKWFCAGKGKGKSKCASRAMYEGHKKECGVGACRFPLGGVERELLGTLEGGAEGGGGGGEGEDGEEEWESVSGSEDGEEQGDGDGAEDEDWGVEEEQELEGTKTPKDRAREKAARVTKHFKHIYEDVIGRFPWQDGADDDDDDDGGGGDEDDDDDDADED</sequence>
<organism evidence="2 3">
    <name type="scientific">Tetraparma gracilis</name>
    <dbReference type="NCBI Taxonomy" id="2962635"/>
    <lineage>
        <taxon>Eukaryota</taxon>
        <taxon>Sar</taxon>
        <taxon>Stramenopiles</taxon>
        <taxon>Ochrophyta</taxon>
        <taxon>Bolidophyceae</taxon>
        <taxon>Parmales</taxon>
        <taxon>Triparmaceae</taxon>
        <taxon>Tetraparma</taxon>
    </lineage>
</organism>
<dbReference type="Proteomes" id="UP001165060">
    <property type="component" value="Unassembled WGS sequence"/>
</dbReference>
<feature type="compositionally biased region" description="Gly residues" evidence="1">
    <location>
        <begin position="883"/>
        <end position="894"/>
    </location>
</feature>
<feature type="compositionally biased region" description="Acidic residues" evidence="1">
    <location>
        <begin position="971"/>
        <end position="995"/>
    </location>
</feature>
<feature type="compositionally biased region" description="Basic and acidic residues" evidence="1">
    <location>
        <begin position="935"/>
        <end position="949"/>
    </location>
</feature>
<proteinExistence type="predicted"/>
<name>A0ABQ6MS24_9STRA</name>
<feature type="region of interest" description="Disordered" evidence="1">
    <location>
        <begin position="127"/>
        <end position="147"/>
    </location>
</feature>
<evidence type="ECO:0000313" key="3">
    <source>
        <dbReference type="Proteomes" id="UP001165060"/>
    </source>
</evidence>